<organism evidence="10 11">
    <name type="scientific">Candidatus Filomicrobium marinum</name>
    <dbReference type="NCBI Taxonomy" id="1608628"/>
    <lineage>
        <taxon>Bacteria</taxon>
        <taxon>Pseudomonadati</taxon>
        <taxon>Pseudomonadota</taxon>
        <taxon>Alphaproteobacteria</taxon>
        <taxon>Hyphomicrobiales</taxon>
        <taxon>Hyphomicrobiaceae</taxon>
        <taxon>Filomicrobium</taxon>
    </lineage>
</organism>
<feature type="domain" description="Nitroreductase" evidence="9">
    <location>
        <begin position="30"/>
        <end position="189"/>
    </location>
</feature>
<comment type="cofactor">
    <cofactor evidence="8">
        <name>FMN</name>
        <dbReference type="ChEBI" id="CHEBI:58210"/>
    </cofactor>
    <text evidence="8">Binds 1 FMN per subunit.</text>
</comment>
<keyword evidence="11" id="KW-1185">Reference proteome</keyword>
<evidence type="ECO:0000256" key="1">
    <source>
        <dbReference type="ARBA" id="ARBA00007118"/>
    </source>
</evidence>
<sequence>MLKVELCRIDTFKDKYTMTITPDAELLNFLRTRRSAKPAMLMEPGPSDAQLTQILEIGARVPDHKKLAPWRFIVFAGGARGQAGDVFAQACVAEESEPPSETRIIFERQRFERAPVVIAVVSRAQNIPAVPEWEQVLSAGASAYNLCLAANAMGFATAWITEWVAYSPMVREAFGIGADERIAGFVYIGTAQERQADRDRPLLSEHVTYWRA</sequence>
<keyword evidence="4 7" id="KW-0521">NADP</keyword>
<evidence type="ECO:0000259" key="9">
    <source>
        <dbReference type="Pfam" id="PF00881"/>
    </source>
</evidence>
<name>A0A0D6JK89_9HYPH</name>
<accession>A0A0D6JK89</accession>
<dbReference type="PANTHER" id="PTHR43821">
    <property type="entry name" value="NAD(P)H NITROREDUCTASE YDJA-RELATED"/>
    <property type="match status" value="1"/>
</dbReference>
<dbReference type="InterPro" id="IPR000415">
    <property type="entry name" value="Nitroreductase-like"/>
</dbReference>
<dbReference type="KEGG" id="fiy:BN1229_v1_3498"/>
<dbReference type="Proteomes" id="UP000033187">
    <property type="component" value="Chromosome 1"/>
</dbReference>
<evidence type="ECO:0000256" key="3">
    <source>
        <dbReference type="ARBA" id="ARBA00022643"/>
    </source>
</evidence>
<proteinExistence type="inferred from homology"/>
<dbReference type="EMBL" id="LN829119">
    <property type="protein sequence ID" value="CPR22065.1"/>
    <property type="molecule type" value="Genomic_DNA"/>
</dbReference>
<feature type="binding site" evidence="8">
    <location>
        <position position="64"/>
    </location>
    <ligand>
        <name>FMN</name>
        <dbReference type="ChEBI" id="CHEBI:58210"/>
        <note>ligand shared between dimeric partners</note>
    </ligand>
</feature>
<dbReference type="PIRSF" id="PIRSF000232">
    <property type="entry name" value="YdjA"/>
    <property type="match status" value="1"/>
</dbReference>
<evidence type="ECO:0000313" key="11">
    <source>
        <dbReference type="Proteomes" id="UP000033187"/>
    </source>
</evidence>
<dbReference type="PANTHER" id="PTHR43821:SF1">
    <property type="entry name" value="NAD(P)H NITROREDUCTASE YDJA-RELATED"/>
    <property type="match status" value="1"/>
</dbReference>
<keyword evidence="2 7" id="KW-0285">Flavoprotein</keyword>
<dbReference type="SUPFAM" id="SSF55469">
    <property type="entry name" value="FMN-dependent nitroreductase-like"/>
    <property type="match status" value="1"/>
</dbReference>
<dbReference type="InterPro" id="IPR029479">
    <property type="entry name" value="Nitroreductase"/>
</dbReference>
<keyword evidence="6 7" id="KW-0520">NAD</keyword>
<keyword evidence="3 7" id="KW-0288">FMN</keyword>
<dbReference type="EC" id="1.-.-.-" evidence="7"/>
<comment type="similarity">
    <text evidence="1 7">Belongs to the nitroreductase family.</text>
</comment>
<feature type="binding site" evidence="8">
    <location>
        <position position="60"/>
    </location>
    <ligand>
        <name>FMN</name>
        <dbReference type="ChEBI" id="CHEBI:58210"/>
        <note>ligand shared between dimeric partners</note>
    </ligand>
</feature>
<evidence type="ECO:0000313" key="10">
    <source>
        <dbReference type="EMBL" id="CPR22065.1"/>
    </source>
</evidence>
<reference evidence="11" key="1">
    <citation type="submission" date="2015-02" db="EMBL/GenBank/DDBJ databases">
        <authorList>
            <person name="Chooi Y.-H."/>
        </authorList>
    </citation>
    <scope>NUCLEOTIDE SEQUENCE [LARGE SCALE GENOMIC DNA]</scope>
    <source>
        <strain evidence="11">strain Y</strain>
    </source>
</reference>
<evidence type="ECO:0000256" key="2">
    <source>
        <dbReference type="ARBA" id="ARBA00022630"/>
    </source>
</evidence>
<protein>
    <recommendedName>
        <fullName evidence="7">Putative NAD(P)H nitroreductase</fullName>
        <ecNumber evidence="7">1.-.-.-</ecNumber>
    </recommendedName>
</protein>
<feature type="binding site" description="in other chain" evidence="8">
    <location>
        <begin position="159"/>
        <end position="161"/>
    </location>
    <ligand>
        <name>FMN</name>
        <dbReference type="ChEBI" id="CHEBI:58210"/>
        <note>ligand shared between dimeric partners</note>
    </ligand>
</feature>
<dbReference type="Pfam" id="PF00881">
    <property type="entry name" value="Nitroreductase"/>
    <property type="match status" value="1"/>
</dbReference>
<dbReference type="Gene3D" id="3.40.109.10">
    <property type="entry name" value="NADH Oxidase"/>
    <property type="match status" value="1"/>
</dbReference>
<evidence type="ECO:0000256" key="6">
    <source>
        <dbReference type="ARBA" id="ARBA00023027"/>
    </source>
</evidence>
<dbReference type="CDD" id="cd02135">
    <property type="entry name" value="YdjA-like"/>
    <property type="match status" value="1"/>
</dbReference>
<evidence type="ECO:0000256" key="7">
    <source>
        <dbReference type="PIRNR" id="PIRNR000232"/>
    </source>
</evidence>
<dbReference type="InterPro" id="IPR052530">
    <property type="entry name" value="NAD(P)H_nitroreductase"/>
</dbReference>
<feature type="binding site" description="in other chain" evidence="8">
    <location>
        <begin position="33"/>
        <end position="35"/>
    </location>
    <ligand>
        <name>FMN</name>
        <dbReference type="ChEBI" id="CHEBI:58210"/>
        <note>ligand shared between dimeric partners</note>
    </ligand>
</feature>
<evidence type="ECO:0000256" key="5">
    <source>
        <dbReference type="ARBA" id="ARBA00023002"/>
    </source>
</evidence>
<dbReference type="GO" id="GO:0016491">
    <property type="term" value="F:oxidoreductase activity"/>
    <property type="evidence" value="ECO:0007669"/>
    <property type="project" value="UniProtKB-UniRule"/>
</dbReference>
<dbReference type="InterPro" id="IPR026021">
    <property type="entry name" value="YdjA-like"/>
</dbReference>
<dbReference type="KEGG" id="fil:BN1229_v1_2415"/>
<evidence type="ECO:0000256" key="4">
    <source>
        <dbReference type="ARBA" id="ARBA00022857"/>
    </source>
</evidence>
<gene>
    <name evidence="10" type="ORF">YBN1229_v1_3498</name>
</gene>
<evidence type="ECO:0000256" key="8">
    <source>
        <dbReference type="PIRSR" id="PIRSR000232-1"/>
    </source>
</evidence>
<dbReference type="AlphaFoldDB" id="A0A0D6JK89"/>
<keyword evidence="5 7" id="KW-0560">Oxidoreductase</keyword>